<dbReference type="EMBL" id="NHYE01001046">
    <property type="protein sequence ID" value="PPQ99782.1"/>
    <property type="molecule type" value="Genomic_DNA"/>
</dbReference>
<feature type="compositionally biased region" description="Polar residues" evidence="1">
    <location>
        <begin position="330"/>
        <end position="344"/>
    </location>
</feature>
<dbReference type="InParanoid" id="A0A409Y9H7"/>
<feature type="compositionally biased region" description="Basic and acidic residues" evidence="1">
    <location>
        <begin position="55"/>
        <end position="65"/>
    </location>
</feature>
<evidence type="ECO:0000313" key="3">
    <source>
        <dbReference type="Proteomes" id="UP000284706"/>
    </source>
</evidence>
<feature type="compositionally biased region" description="Pro residues" evidence="1">
    <location>
        <begin position="86"/>
        <end position="96"/>
    </location>
</feature>
<keyword evidence="3" id="KW-1185">Reference proteome</keyword>
<evidence type="ECO:0000256" key="1">
    <source>
        <dbReference type="SAM" id="MobiDB-lite"/>
    </source>
</evidence>
<feature type="region of interest" description="Disordered" evidence="1">
    <location>
        <begin position="266"/>
        <end position="472"/>
    </location>
</feature>
<feature type="compositionally biased region" description="Polar residues" evidence="1">
    <location>
        <begin position="554"/>
        <end position="570"/>
    </location>
</feature>
<feature type="compositionally biased region" description="Gly residues" evidence="1">
    <location>
        <begin position="34"/>
        <end position="51"/>
    </location>
</feature>
<dbReference type="STRING" id="231916.A0A409Y9H7"/>
<comment type="caution">
    <text evidence="2">The sequence shown here is derived from an EMBL/GenBank/DDBJ whole genome shotgun (WGS) entry which is preliminary data.</text>
</comment>
<protein>
    <submittedName>
        <fullName evidence="2">Uncharacterized protein</fullName>
    </submittedName>
</protein>
<dbReference type="OrthoDB" id="3267789at2759"/>
<feature type="compositionally biased region" description="Polar residues" evidence="1">
    <location>
        <begin position="274"/>
        <end position="307"/>
    </location>
</feature>
<feature type="compositionally biased region" description="Low complexity" evidence="1">
    <location>
        <begin position="1"/>
        <end position="12"/>
    </location>
</feature>
<reference evidence="2 3" key="1">
    <citation type="journal article" date="2018" name="Evol. Lett.">
        <title>Horizontal gene cluster transfer increased hallucinogenic mushroom diversity.</title>
        <authorList>
            <person name="Reynolds H.T."/>
            <person name="Vijayakumar V."/>
            <person name="Gluck-Thaler E."/>
            <person name="Korotkin H.B."/>
            <person name="Matheny P.B."/>
            <person name="Slot J.C."/>
        </authorList>
    </citation>
    <scope>NUCLEOTIDE SEQUENCE [LARGE SCALE GENOMIC DNA]</scope>
    <source>
        <strain evidence="2 3">SRW20</strain>
    </source>
</reference>
<feature type="compositionally biased region" description="Low complexity" evidence="1">
    <location>
        <begin position="97"/>
        <end position="108"/>
    </location>
</feature>
<name>A0A409Y9H7_9AGAR</name>
<feature type="compositionally biased region" description="Low complexity" evidence="1">
    <location>
        <begin position="385"/>
        <end position="395"/>
    </location>
</feature>
<accession>A0A409Y9H7</accession>
<feature type="compositionally biased region" description="Basic and acidic residues" evidence="1">
    <location>
        <begin position="459"/>
        <end position="468"/>
    </location>
</feature>
<evidence type="ECO:0000313" key="2">
    <source>
        <dbReference type="EMBL" id="PPQ99782.1"/>
    </source>
</evidence>
<organism evidence="2 3">
    <name type="scientific">Gymnopilus dilepis</name>
    <dbReference type="NCBI Taxonomy" id="231916"/>
    <lineage>
        <taxon>Eukaryota</taxon>
        <taxon>Fungi</taxon>
        <taxon>Dikarya</taxon>
        <taxon>Basidiomycota</taxon>
        <taxon>Agaricomycotina</taxon>
        <taxon>Agaricomycetes</taxon>
        <taxon>Agaricomycetidae</taxon>
        <taxon>Agaricales</taxon>
        <taxon>Agaricineae</taxon>
        <taxon>Hymenogastraceae</taxon>
        <taxon>Gymnopilus</taxon>
    </lineage>
</organism>
<feature type="region of interest" description="Disordered" evidence="1">
    <location>
        <begin position="494"/>
        <end position="576"/>
    </location>
</feature>
<proteinExistence type="predicted"/>
<feature type="compositionally biased region" description="Polar residues" evidence="1">
    <location>
        <begin position="494"/>
        <end position="503"/>
    </location>
</feature>
<feature type="region of interest" description="Disordered" evidence="1">
    <location>
        <begin position="178"/>
        <end position="197"/>
    </location>
</feature>
<feature type="compositionally biased region" description="Polar residues" evidence="1">
    <location>
        <begin position="66"/>
        <end position="81"/>
    </location>
</feature>
<sequence length="610" mass="64076">MATPTSASSSTTNARWGRSGEPGSAFNGLSNRSGRGGRGRGAPRGGRGGGRTTTSHREPKHDDNNKQNPKSDNSQHISSSIEKPPSSAPTPAPPSEPSSISSTSSKPKPQSRRSSRAVPPDINTQSLHAVATSAPASAKPSNRRQRSQANKPVPTKINPPAPNDSLLRPNKPRLAQIPHTAPIKDTPPHLSQKTGIRNDIDALVERVRAVAMDNRPSTPGSHSHIDWAGDDDDTLPDLDDWGVTTAAFSSSKSDVISPLIVGGLKSLPDIAGNSFPSSPLKQSSLITGTQQQQEPQTVLPSQVTPLDSSKAEAKSTKPKGPTETAEPEVNPSTSVKTSTAPQGSRSRKPLHPSLPAKPATVLPVSQPRGRAGATPMRKYPKSPVSASKDSFGSKSSKTEQSPECHTTSAALNEEAKGANASVEAVAVSASNEKTPTAPEATKVLDSTVPTLEVQPAKESPQDKPKADVEAEDDDFWSREGLSASIHAPKAISDSVSAPATVSTYPDLPSERPLTHSRTQTVGRPFPRPSHNDYVPRFTRSGNSTPRSIFDGQQHVRTQSTPPAGVMSNQPRAHRPVITGDAISRLARTIGKAGISNAANAKVQPVGSPGH</sequence>
<feature type="region of interest" description="Disordered" evidence="1">
    <location>
        <begin position="1"/>
        <end position="171"/>
    </location>
</feature>
<dbReference type="Proteomes" id="UP000284706">
    <property type="component" value="Unassembled WGS sequence"/>
</dbReference>
<dbReference type="AlphaFoldDB" id="A0A409Y9H7"/>
<gene>
    <name evidence="2" type="ORF">CVT26_009159</name>
</gene>
<feature type="compositionally biased region" description="Low complexity" evidence="1">
    <location>
        <begin position="418"/>
        <end position="432"/>
    </location>
</feature>